<dbReference type="EMBL" id="GBXM01005372">
    <property type="protein sequence ID" value="JAI03206.1"/>
    <property type="molecule type" value="Transcribed_RNA"/>
</dbReference>
<organism evidence="1">
    <name type="scientific">Anguilla anguilla</name>
    <name type="common">European freshwater eel</name>
    <name type="synonym">Muraena anguilla</name>
    <dbReference type="NCBI Taxonomy" id="7936"/>
    <lineage>
        <taxon>Eukaryota</taxon>
        <taxon>Metazoa</taxon>
        <taxon>Chordata</taxon>
        <taxon>Craniata</taxon>
        <taxon>Vertebrata</taxon>
        <taxon>Euteleostomi</taxon>
        <taxon>Actinopterygii</taxon>
        <taxon>Neopterygii</taxon>
        <taxon>Teleostei</taxon>
        <taxon>Anguilliformes</taxon>
        <taxon>Anguillidae</taxon>
        <taxon>Anguilla</taxon>
    </lineage>
</organism>
<reference evidence="1" key="2">
    <citation type="journal article" date="2015" name="Fish Shellfish Immunol.">
        <title>Early steps in the European eel (Anguilla anguilla)-Vibrio vulnificus interaction in the gills: Role of the RtxA13 toxin.</title>
        <authorList>
            <person name="Callol A."/>
            <person name="Pajuelo D."/>
            <person name="Ebbesson L."/>
            <person name="Teles M."/>
            <person name="MacKenzie S."/>
            <person name="Amaro C."/>
        </authorList>
    </citation>
    <scope>NUCLEOTIDE SEQUENCE</scope>
</reference>
<name>A0A0E9XMX6_ANGAN</name>
<protein>
    <submittedName>
        <fullName evidence="1">Uncharacterized protein</fullName>
    </submittedName>
</protein>
<dbReference type="AlphaFoldDB" id="A0A0E9XMX6"/>
<proteinExistence type="predicted"/>
<evidence type="ECO:0000313" key="1">
    <source>
        <dbReference type="EMBL" id="JAI03206.1"/>
    </source>
</evidence>
<accession>A0A0E9XMX6</accession>
<sequence>MRTRAGWPTFCSLMSKPGK</sequence>
<reference evidence="1" key="1">
    <citation type="submission" date="2014-11" db="EMBL/GenBank/DDBJ databases">
        <authorList>
            <person name="Amaro Gonzalez C."/>
        </authorList>
    </citation>
    <scope>NUCLEOTIDE SEQUENCE</scope>
</reference>